<dbReference type="GO" id="GO:0043952">
    <property type="term" value="P:protein transport by the Sec complex"/>
    <property type="evidence" value="ECO:0007669"/>
    <property type="project" value="UniProtKB-UniRule"/>
</dbReference>
<comment type="subunit">
    <text evidence="9">Forms a complex with SecF. Part of the essential Sec protein translocation apparatus which comprises SecA, SecYEG and auxiliary proteins SecDF. Other proteins may also be involved.</text>
</comment>
<dbReference type="Gene3D" id="1.20.1640.10">
    <property type="entry name" value="Multidrug efflux transporter AcrB transmembrane domain"/>
    <property type="match status" value="1"/>
</dbReference>
<proteinExistence type="inferred from homology"/>
<dbReference type="GO" id="GO:0006605">
    <property type="term" value="P:protein targeting"/>
    <property type="evidence" value="ECO:0007669"/>
    <property type="project" value="UniProtKB-UniRule"/>
</dbReference>
<feature type="transmembrane region" description="Helical" evidence="9">
    <location>
        <begin position="291"/>
        <end position="312"/>
    </location>
</feature>
<dbReference type="Proteomes" id="UP000277803">
    <property type="component" value="Unassembled WGS sequence"/>
</dbReference>
<keyword evidence="2 9" id="KW-0813">Transport</keyword>
<dbReference type="AlphaFoldDB" id="A0A133S2C9"/>
<keyword evidence="3 9" id="KW-1003">Cell membrane</keyword>
<dbReference type="InterPro" id="IPR054384">
    <property type="entry name" value="SecDF_P1_head"/>
</dbReference>
<dbReference type="STRING" id="39777.B7L28_00335"/>
<dbReference type="InterPro" id="IPR048634">
    <property type="entry name" value="SecD_SecF_C"/>
</dbReference>
<feature type="transmembrane region" description="Helical" evidence="9">
    <location>
        <begin position="333"/>
        <end position="356"/>
    </location>
</feature>
<dbReference type="InterPro" id="IPR022646">
    <property type="entry name" value="SecD/SecF_CS"/>
</dbReference>
<evidence type="ECO:0000259" key="11">
    <source>
        <dbReference type="Pfam" id="PF21760"/>
    </source>
</evidence>
<comment type="caution">
    <text evidence="13">The sequence shown here is derived from an EMBL/GenBank/DDBJ whole genome shotgun (WGS) entry which is preliminary data.</text>
</comment>
<dbReference type="PANTHER" id="PTHR30081">
    <property type="entry name" value="PROTEIN-EXPORT MEMBRANE PROTEIN SEC"/>
    <property type="match status" value="1"/>
</dbReference>
<feature type="transmembrane region" description="Helical" evidence="9">
    <location>
        <begin position="261"/>
        <end position="279"/>
    </location>
</feature>
<dbReference type="Proteomes" id="UP001236274">
    <property type="component" value="Unassembled WGS sequence"/>
</dbReference>
<comment type="function">
    <text evidence="9">Part of the Sec protein translocase complex. Interacts with the SecYEG preprotein conducting channel. SecDF uses the proton motive force (PMF) to complete protein translocation after the ATP-dependent function of SecA.</text>
</comment>
<dbReference type="RefSeq" id="WP_005378325.1">
    <property type="nucleotide sequence ID" value="NZ_CABFMO010000058.1"/>
</dbReference>
<evidence type="ECO:0000313" key="17">
    <source>
        <dbReference type="Proteomes" id="UP000277803"/>
    </source>
</evidence>
<evidence type="ECO:0000256" key="4">
    <source>
        <dbReference type="ARBA" id="ARBA00022692"/>
    </source>
</evidence>
<sequence length="424" mass="45223">MKGKAIVKFLVVIAAIIGCFAYFIGPLAGSLKQGLDLQGGTHIVLEAEDTEHGTADNDAVERAKQILERRINEMGLSEPIVQREGAKRIIIELPGVKDPDEAMKRIGKTAVLEFKNEKGETVMTGDDLKDAKEEMGQNKQPLVAIELSDEGAKKFADLTSKNIGRHISITLDGEVLTNPVVQQAITGGKATISGSKSLDEAKDLAILLRSGALPVKINVLEVRTVGPSLGQDSKDKSVVAFGAGIAMIMVFLLLLYRLSGFVANVALLVYVMLLLLVLGKGFNATMTLPGIAGIILSMGVAVDANILIFERFKEEVFSGKSMRVAMEAGFKRALSTITDANVSVIITAGILTVLGSGPVRGFAISLGVGVVVSMFTAITVSHFLLRLLIDCNFTNHPFWFGANISPSKSSDDFAPKSLKGGKRK</sequence>
<comment type="subcellular location">
    <subcellularLocation>
        <location evidence="1 9">Cell membrane</location>
        <topology evidence="1 9">Multi-pass membrane protein</topology>
    </subcellularLocation>
</comment>
<dbReference type="GO" id="GO:0065002">
    <property type="term" value="P:intracellular protein transmembrane transport"/>
    <property type="evidence" value="ECO:0007669"/>
    <property type="project" value="UniProtKB-UniRule"/>
</dbReference>
<evidence type="ECO:0000256" key="8">
    <source>
        <dbReference type="ARBA" id="ARBA00023136"/>
    </source>
</evidence>
<dbReference type="NCBIfam" id="TIGR00916">
    <property type="entry name" value="2A0604s01"/>
    <property type="match status" value="1"/>
</dbReference>
<dbReference type="InterPro" id="IPR005791">
    <property type="entry name" value="SecD"/>
</dbReference>
<dbReference type="InterPro" id="IPR055344">
    <property type="entry name" value="SecD_SecF_C_bact"/>
</dbReference>
<dbReference type="SUPFAM" id="SSF82866">
    <property type="entry name" value="Multidrug efflux transporter AcrB transmembrane domain"/>
    <property type="match status" value="1"/>
</dbReference>
<dbReference type="Pfam" id="PF22599">
    <property type="entry name" value="SecDF_P1_head"/>
    <property type="match status" value="1"/>
</dbReference>
<dbReference type="Pfam" id="PF07549">
    <property type="entry name" value="Sec_GG"/>
    <property type="match status" value="1"/>
</dbReference>
<feature type="domain" description="Protein translocase subunit SecDF P1" evidence="11">
    <location>
        <begin position="60"/>
        <end position="118"/>
    </location>
</feature>
<feature type="transmembrane region" description="Helical" evidence="9">
    <location>
        <begin position="238"/>
        <end position="256"/>
    </location>
</feature>
<feature type="domain" description="SecDF P1 head subdomain" evidence="12">
    <location>
        <begin position="120"/>
        <end position="215"/>
    </location>
</feature>
<dbReference type="Pfam" id="PF21760">
    <property type="entry name" value="SecD_1st"/>
    <property type="match status" value="1"/>
</dbReference>
<evidence type="ECO:0000313" key="15">
    <source>
        <dbReference type="EMBL" id="RJY51061.1"/>
    </source>
</evidence>
<keyword evidence="7 9" id="KW-0811">Translocation</keyword>
<reference evidence="14" key="3">
    <citation type="submission" date="2023-05" db="EMBL/GenBank/DDBJ databases">
        <title>Cataloging the Phylogenetic Diversity of Human Bladder Bacteria.</title>
        <authorList>
            <person name="Du J."/>
        </authorList>
    </citation>
    <scope>NUCLEOTIDE SEQUENCE</scope>
    <source>
        <strain evidence="14">UMB10101</strain>
    </source>
</reference>
<evidence type="ECO:0000256" key="5">
    <source>
        <dbReference type="ARBA" id="ARBA00022927"/>
    </source>
</evidence>
<reference evidence="13 16" key="1">
    <citation type="submission" date="2016-01" db="EMBL/GenBank/DDBJ databases">
        <authorList>
            <person name="Oliw E.H."/>
        </authorList>
    </citation>
    <scope>NUCLEOTIDE SEQUENCE [LARGE SCALE GENOMIC DNA]</scope>
    <source>
        <strain evidence="13 16">CMW7756B</strain>
    </source>
</reference>
<dbReference type="GO" id="GO:0015450">
    <property type="term" value="F:protein-transporting ATPase activity"/>
    <property type="evidence" value="ECO:0007669"/>
    <property type="project" value="InterPro"/>
</dbReference>
<dbReference type="PATRIC" id="fig|39777.7.peg.1576"/>
<evidence type="ECO:0000313" key="14">
    <source>
        <dbReference type="EMBL" id="MDK7357717.1"/>
    </source>
</evidence>
<evidence type="ECO:0000313" key="16">
    <source>
        <dbReference type="Proteomes" id="UP000070226"/>
    </source>
</evidence>
<keyword evidence="4 9" id="KW-0812">Transmembrane</keyword>
<dbReference type="NCBIfam" id="TIGR01129">
    <property type="entry name" value="secD"/>
    <property type="match status" value="1"/>
</dbReference>
<reference evidence="15 17" key="2">
    <citation type="submission" date="2018-09" db="EMBL/GenBank/DDBJ databases">
        <title>Genome sequence of Veillonella atypica isolated from periodontal Korean patients.</title>
        <authorList>
            <person name="Lee J.-H."/>
            <person name="Moon J.-H."/>
            <person name="Shin S.-Y."/>
        </authorList>
    </citation>
    <scope>NUCLEOTIDE SEQUENCE [LARGE SCALE GENOMIC DNA]</scope>
    <source>
        <strain evidence="15 17">KHUD_V1</strain>
    </source>
</reference>
<dbReference type="Gene3D" id="3.30.1360.200">
    <property type="match status" value="1"/>
</dbReference>
<evidence type="ECO:0000256" key="3">
    <source>
        <dbReference type="ARBA" id="ARBA00022475"/>
    </source>
</evidence>
<feature type="domain" description="Protein export membrane protein SecD/SecF C-terminal" evidence="10">
    <location>
        <begin position="216"/>
        <end position="387"/>
    </location>
</feature>
<dbReference type="PANTHER" id="PTHR30081:SF1">
    <property type="entry name" value="PROTEIN TRANSLOCASE SUBUNIT SECD"/>
    <property type="match status" value="1"/>
</dbReference>
<name>A0A133S2C9_9FIRM</name>
<keyword evidence="8 9" id="KW-0472">Membrane</keyword>
<evidence type="ECO:0000313" key="13">
    <source>
        <dbReference type="EMBL" id="KXA62581.1"/>
    </source>
</evidence>
<feature type="transmembrane region" description="Helical" evidence="9">
    <location>
        <begin position="362"/>
        <end position="385"/>
    </location>
</feature>
<dbReference type="HAMAP" id="MF_01463_B">
    <property type="entry name" value="SecD_B"/>
    <property type="match status" value="1"/>
</dbReference>
<evidence type="ECO:0000256" key="9">
    <source>
        <dbReference type="HAMAP-Rule" id="MF_01463"/>
    </source>
</evidence>
<dbReference type="EMBL" id="JASORJ010000024">
    <property type="protein sequence ID" value="MDK7357717.1"/>
    <property type="molecule type" value="Genomic_DNA"/>
</dbReference>
<dbReference type="EMBL" id="QXZZ01000012">
    <property type="protein sequence ID" value="RJY51061.1"/>
    <property type="molecule type" value="Genomic_DNA"/>
</dbReference>
<evidence type="ECO:0000256" key="1">
    <source>
        <dbReference type="ARBA" id="ARBA00004651"/>
    </source>
</evidence>
<evidence type="ECO:0000256" key="2">
    <source>
        <dbReference type="ARBA" id="ARBA00022448"/>
    </source>
</evidence>
<dbReference type="Proteomes" id="UP000070226">
    <property type="component" value="Unassembled WGS sequence"/>
</dbReference>
<comment type="similarity">
    <text evidence="9">Belongs to the SecD/SecF family. SecD subfamily.</text>
</comment>
<dbReference type="Gene3D" id="3.30.70.3400">
    <property type="match status" value="1"/>
</dbReference>
<evidence type="ECO:0000256" key="7">
    <source>
        <dbReference type="ARBA" id="ARBA00023010"/>
    </source>
</evidence>
<accession>A0A133S2C9</accession>
<dbReference type="GO" id="GO:0005886">
    <property type="term" value="C:plasma membrane"/>
    <property type="evidence" value="ECO:0007669"/>
    <property type="project" value="UniProtKB-SubCell"/>
</dbReference>
<dbReference type="InterPro" id="IPR022813">
    <property type="entry name" value="SecD/SecF_arch_bac"/>
</dbReference>
<gene>
    <name evidence="9 14" type="primary">secD</name>
    <name evidence="15" type="ORF">D2965_01795</name>
    <name evidence="13" type="ORF">HMPREF3233_01610</name>
    <name evidence="14" type="ORF">QP520_08770</name>
</gene>
<evidence type="ECO:0000256" key="6">
    <source>
        <dbReference type="ARBA" id="ARBA00022989"/>
    </source>
</evidence>
<evidence type="ECO:0000259" key="10">
    <source>
        <dbReference type="Pfam" id="PF02355"/>
    </source>
</evidence>
<dbReference type="EMBL" id="LRQT01000088">
    <property type="protein sequence ID" value="KXA62581.1"/>
    <property type="molecule type" value="Genomic_DNA"/>
</dbReference>
<keyword evidence="5 9" id="KW-0653">Protein transport</keyword>
<dbReference type="InterPro" id="IPR048631">
    <property type="entry name" value="SecD_1st"/>
</dbReference>
<organism evidence="13">
    <name type="scientific">Veillonella atypica</name>
    <dbReference type="NCBI Taxonomy" id="39777"/>
    <lineage>
        <taxon>Bacteria</taxon>
        <taxon>Bacillati</taxon>
        <taxon>Bacillota</taxon>
        <taxon>Negativicutes</taxon>
        <taxon>Veillonellales</taxon>
        <taxon>Veillonellaceae</taxon>
        <taxon>Veillonella</taxon>
    </lineage>
</organism>
<feature type="transmembrane region" description="Helical" evidence="9">
    <location>
        <begin position="7"/>
        <end position="25"/>
    </location>
</feature>
<evidence type="ECO:0000259" key="12">
    <source>
        <dbReference type="Pfam" id="PF22599"/>
    </source>
</evidence>
<dbReference type="PROSITE" id="PS51257">
    <property type="entry name" value="PROKAR_LIPOPROTEIN"/>
    <property type="match status" value="1"/>
</dbReference>
<protein>
    <recommendedName>
        <fullName evidence="9">Protein translocase subunit SecD</fullName>
    </recommendedName>
</protein>
<keyword evidence="6 9" id="KW-1133">Transmembrane helix</keyword>
<dbReference type="Pfam" id="PF02355">
    <property type="entry name" value="SecD_SecF_C"/>
    <property type="match status" value="1"/>
</dbReference>